<evidence type="ECO:0000256" key="3">
    <source>
        <dbReference type="ARBA" id="ARBA00022452"/>
    </source>
</evidence>
<evidence type="ECO:0000256" key="4">
    <source>
        <dbReference type="ARBA" id="ARBA00022692"/>
    </source>
</evidence>
<evidence type="ECO:0000256" key="1">
    <source>
        <dbReference type="ARBA" id="ARBA00004571"/>
    </source>
</evidence>
<dbReference type="Pfam" id="PF07715">
    <property type="entry name" value="Plug"/>
    <property type="match status" value="1"/>
</dbReference>
<evidence type="ECO:0000256" key="5">
    <source>
        <dbReference type="ARBA" id="ARBA00022729"/>
    </source>
</evidence>
<dbReference type="InterPro" id="IPR036942">
    <property type="entry name" value="Beta-barrel_TonB_sf"/>
</dbReference>
<keyword evidence="7" id="KW-0998">Cell outer membrane</keyword>
<dbReference type="RefSeq" id="WP_013552375.1">
    <property type="nucleotide sequence ID" value="NC_014934.1"/>
</dbReference>
<keyword evidence="4" id="KW-0812">Transmembrane</keyword>
<feature type="signal peptide" evidence="8">
    <location>
        <begin position="1"/>
        <end position="18"/>
    </location>
</feature>
<protein>
    <submittedName>
        <fullName evidence="10">TonB-dependent receptor plug</fullName>
    </submittedName>
</protein>
<organism evidence="10 11">
    <name type="scientific">Cellulophaga algicola (strain DSM 14237 / IC166 / ACAM 630)</name>
    <dbReference type="NCBI Taxonomy" id="688270"/>
    <lineage>
        <taxon>Bacteria</taxon>
        <taxon>Pseudomonadati</taxon>
        <taxon>Bacteroidota</taxon>
        <taxon>Flavobacteriia</taxon>
        <taxon>Flavobacteriales</taxon>
        <taxon>Flavobacteriaceae</taxon>
        <taxon>Cellulophaga</taxon>
    </lineage>
</organism>
<evidence type="ECO:0000256" key="2">
    <source>
        <dbReference type="ARBA" id="ARBA00022448"/>
    </source>
</evidence>
<keyword evidence="10" id="KW-0675">Receptor</keyword>
<dbReference type="Gene3D" id="2.40.170.20">
    <property type="entry name" value="TonB-dependent receptor, beta-barrel domain"/>
    <property type="match status" value="1"/>
</dbReference>
<dbReference type="STRING" id="688270.Celal_3669"/>
<keyword evidence="2" id="KW-0813">Transport</keyword>
<dbReference type="AlphaFoldDB" id="E6X9W3"/>
<evidence type="ECO:0000256" key="6">
    <source>
        <dbReference type="ARBA" id="ARBA00023136"/>
    </source>
</evidence>
<evidence type="ECO:0000259" key="9">
    <source>
        <dbReference type="Pfam" id="PF07715"/>
    </source>
</evidence>
<keyword evidence="5 8" id="KW-0732">Signal</keyword>
<dbReference type="Gene3D" id="2.170.130.10">
    <property type="entry name" value="TonB-dependent receptor, plug domain"/>
    <property type="match status" value="1"/>
</dbReference>
<accession>E6X9W3</accession>
<dbReference type="GO" id="GO:0009279">
    <property type="term" value="C:cell outer membrane"/>
    <property type="evidence" value="ECO:0007669"/>
    <property type="project" value="UniProtKB-SubCell"/>
</dbReference>
<dbReference type="Gene3D" id="2.60.40.1120">
    <property type="entry name" value="Carboxypeptidase-like, regulatory domain"/>
    <property type="match status" value="1"/>
</dbReference>
<evidence type="ECO:0000313" key="11">
    <source>
        <dbReference type="Proteomes" id="UP000008634"/>
    </source>
</evidence>
<sequence>MKILLTSLFILIHFNLIAQETISGKIIDYHGVVVMGANVYLKGTYDGTATNEKGLYSFQTEETGEQTLVISSISYETYSKTADISNFKNCILKLKDDVNTLDAVTVNAGTFKAGDNAKVTALKPIDIVTTAGALGDVIGALQTLPGTSTVAEDGRLFVRGGDADETQIFVDGMRVFTPYAPSANNIPTRGRFSPFLFKGITFSTGGYSAEYGQALSSVLLLSSIDEPLKEKTEVSIMTVGLGVGNTQKWKANSLSVNASYMNLEPYQKLFPGNNIWHKPIETLGGEAVYRHKFKNEGLLKVYGAFSTLNLDLTQEDINEPLGVRFALENRNLYINTSYKDFLDKDWSILTGVSFSNDLSTLKLGDVNIKDVENSAHIKLVLNKYFSSRYKLNFGAAYFITNFKENYTNSITESNDYGFDNNLLSSFVETDLFFSKDLATKIGFRGEYSQLLKEFNVSPRVSLAYKSGANSQISLAYGQFFQNPKNDYLKFDTDFSAEHTTHLIANYQYVKNKQILRAEVYYKEYSNLVKYDTPIALPISNYANNGSGFAKGLDIFWRDNKSIQNTEYWVSYSYLDTQRKYKNYPTTATPNFASTHNASLVLKHWIAPWKSQFGWSYNFASGRSYTNPNTDAFLAEKTKNYNALNANWAYLISPQKILYFSVSNVLGTQNINGYQYANQVNSTGTFDCSALTPNTDSFFFVGLFWTISENKKDNQLNNL</sequence>
<dbReference type="Proteomes" id="UP000008634">
    <property type="component" value="Chromosome"/>
</dbReference>
<dbReference type="HOGENOM" id="CLU_020298_0_0_10"/>
<feature type="chain" id="PRO_5003215580" evidence="8">
    <location>
        <begin position="19"/>
        <end position="718"/>
    </location>
</feature>
<evidence type="ECO:0000313" key="10">
    <source>
        <dbReference type="EMBL" id="ADV50924.1"/>
    </source>
</evidence>
<dbReference type="GO" id="GO:0015344">
    <property type="term" value="F:siderophore uptake transmembrane transporter activity"/>
    <property type="evidence" value="ECO:0007669"/>
    <property type="project" value="TreeGrafter"/>
</dbReference>
<dbReference type="InterPro" id="IPR008969">
    <property type="entry name" value="CarboxyPept-like_regulatory"/>
</dbReference>
<keyword evidence="11" id="KW-1185">Reference proteome</keyword>
<comment type="subcellular location">
    <subcellularLocation>
        <location evidence="1">Cell outer membrane</location>
        <topology evidence="1">Multi-pass membrane protein</topology>
    </subcellularLocation>
</comment>
<dbReference type="eggNOG" id="COG4206">
    <property type="taxonomic scope" value="Bacteria"/>
</dbReference>
<keyword evidence="3" id="KW-1134">Transmembrane beta strand</keyword>
<feature type="domain" description="TonB-dependent receptor plug" evidence="9">
    <location>
        <begin position="134"/>
        <end position="213"/>
    </location>
</feature>
<evidence type="ECO:0000256" key="7">
    <source>
        <dbReference type="ARBA" id="ARBA00023237"/>
    </source>
</evidence>
<dbReference type="KEGG" id="cao:Celal_3669"/>
<dbReference type="SUPFAM" id="SSF56935">
    <property type="entry name" value="Porins"/>
    <property type="match status" value="1"/>
</dbReference>
<dbReference type="OrthoDB" id="1075473at2"/>
<dbReference type="Pfam" id="PF13715">
    <property type="entry name" value="CarbopepD_reg_2"/>
    <property type="match status" value="1"/>
</dbReference>
<dbReference type="PANTHER" id="PTHR30069:SF29">
    <property type="entry name" value="HEMOGLOBIN AND HEMOGLOBIN-HAPTOGLOBIN-BINDING PROTEIN 1-RELATED"/>
    <property type="match status" value="1"/>
</dbReference>
<dbReference type="GO" id="GO:0044718">
    <property type="term" value="P:siderophore transmembrane transport"/>
    <property type="evidence" value="ECO:0007669"/>
    <property type="project" value="TreeGrafter"/>
</dbReference>
<name>E6X9W3_CELAD</name>
<dbReference type="InterPro" id="IPR012910">
    <property type="entry name" value="Plug_dom"/>
</dbReference>
<evidence type="ECO:0000256" key="8">
    <source>
        <dbReference type="SAM" id="SignalP"/>
    </source>
</evidence>
<dbReference type="InterPro" id="IPR039426">
    <property type="entry name" value="TonB-dep_rcpt-like"/>
</dbReference>
<proteinExistence type="predicted"/>
<dbReference type="PANTHER" id="PTHR30069">
    <property type="entry name" value="TONB-DEPENDENT OUTER MEMBRANE RECEPTOR"/>
    <property type="match status" value="1"/>
</dbReference>
<keyword evidence="6" id="KW-0472">Membrane</keyword>
<dbReference type="EMBL" id="CP002453">
    <property type="protein sequence ID" value="ADV50924.1"/>
    <property type="molecule type" value="Genomic_DNA"/>
</dbReference>
<dbReference type="InterPro" id="IPR037066">
    <property type="entry name" value="Plug_dom_sf"/>
</dbReference>
<gene>
    <name evidence="10" type="ordered locus">Celal_3669</name>
</gene>
<reference evidence="10 11" key="1">
    <citation type="journal article" date="2010" name="Stand. Genomic Sci.">
        <title>Complete genome sequence of Cellulophaga algicola type strain (IC166).</title>
        <authorList>
            <person name="Abt B."/>
            <person name="Lu M."/>
            <person name="Misra M."/>
            <person name="Han C."/>
            <person name="Nolan M."/>
            <person name="Lucas S."/>
            <person name="Hammon N."/>
            <person name="Deshpande S."/>
            <person name="Cheng J.F."/>
            <person name="Tapia R."/>
            <person name="Goodwin L."/>
            <person name="Pitluck S."/>
            <person name="Liolios K."/>
            <person name="Pagani I."/>
            <person name="Ivanova N."/>
            <person name="Mavromatis K."/>
            <person name="Ovchinikova G."/>
            <person name="Pati A."/>
            <person name="Chen A."/>
            <person name="Palaniappan K."/>
            <person name="Land M."/>
            <person name="Hauser L."/>
            <person name="Chang Y.J."/>
            <person name="Jeffries C.D."/>
            <person name="Detter J.C."/>
            <person name="Brambilla E."/>
            <person name="Rohde M."/>
            <person name="Tindall B.J."/>
            <person name="Goker M."/>
            <person name="Woyke T."/>
            <person name="Bristow J."/>
            <person name="Eisen J.A."/>
            <person name="Markowitz V."/>
            <person name="Hugenholtz P."/>
            <person name="Kyrpides N.C."/>
            <person name="Klenk H.P."/>
            <person name="Lapidus A."/>
        </authorList>
    </citation>
    <scope>NUCLEOTIDE SEQUENCE [LARGE SCALE GENOMIC DNA]</scope>
    <source>
        <strain evidence="11">DSM 14237 / IC166 / ACAM 630</strain>
    </source>
</reference>
<dbReference type="SUPFAM" id="SSF49464">
    <property type="entry name" value="Carboxypeptidase regulatory domain-like"/>
    <property type="match status" value="1"/>
</dbReference>